<dbReference type="AlphaFoldDB" id="T1EFL3"/>
<dbReference type="Pfam" id="PF00571">
    <property type="entry name" value="CBS"/>
    <property type="match status" value="4"/>
</dbReference>
<reference evidence="10" key="1">
    <citation type="submission" date="2012-12" db="EMBL/GenBank/DDBJ databases">
        <authorList>
            <person name="Hellsten U."/>
            <person name="Grimwood J."/>
            <person name="Chapman J.A."/>
            <person name="Shapiro H."/>
            <person name="Aerts A."/>
            <person name="Otillar R.P."/>
            <person name="Terry A.Y."/>
            <person name="Boore J.L."/>
            <person name="Simakov O."/>
            <person name="Marletaz F."/>
            <person name="Cho S.-J."/>
            <person name="Edsinger-Gonzales E."/>
            <person name="Havlak P."/>
            <person name="Kuo D.-H."/>
            <person name="Larsson T."/>
            <person name="Lv J."/>
            <person name="Arendt D."/>
            <person name="Savage R."/>
            <person name="Osoegawa K."/>
            <person name="de Jong P."/>
            <person name="Lindberg D.R."/>
            <person name="Seaver E.C."/>
            <person name="Weisblat D.A."/>
            <person name="Putnam N.H."/>
            <person name="Grigoriev I.V."/>
            <person name="Rokhsar D.S."/>
        </authorList>
    </citation>
    <scope>NUCLEOTIDE SEQUENCE</scope>
</reference>
<gene>
    <name evidence="9" type="primary">20195365</name>
    <name evidence="8" type="ORF">HELRODRAFT_112678</name>
</gene>
<protein>
    <recommendedName>
        <fullName evidence="7">CBS domain-containing protein</fullName>
    </recommendedName>
</protein>
<dbReference type="Proteomes" id="UP000015101">
    <property type="component" value="Unassembled WGS sequence"/>
</dbReference>
<dbReference type="GO" id="GO:0006110">
    <property type="term" value="P:regulation of glycolytic process"/>
    <property type="evidence" value="ECO:0000318"/>
    <property type="project" value="GO_Central"/>
</dbReference>
<reference evidence="8 10" key="2">
    <citation type="journal article" date="2013" name="Nature">
        <title>Insights into bilaterian evolution from three spiralian genomes.</title>
        <authorList>
            <person name="Simakov O."/>
            <person name="Marletaz F."/>
            <person name="Cho S.J."/>
            <person name="Edsinger-Gonzales E."/>
            <person name="Havlak P."/>
            <person name="Hellsten U."/>
            <person name="Kuo D.H."/>
            <person name="Larsson T."/>
            <person name="Lv J."/>
            <person name="Arendt D."/>
            <person name="Savage R."/>
            <person name="Osoegawa K."/>
            <person name="de Jong P."/>
            <person name="Grimwood J."/>
            <person name="Chapman J.A."/>
            <person name="Shapiro H."/>
            <person name="Aerts A."/>
            <person name="Otillar R.P."/>
            <person name="Terry A.Y."/>
            <person name="Boore J.L."/>
            <person name="Grigoriev I.V."/>
            <person name="Lindberg D.R."/>
            <person name="Seaver E.C."/>
            <person name="Weisblat D.A."/>
            <person name="Putnam N.H."/>
            <person name="Rokhsar D.S."/>
        </authorList>
    </citation>
    <scope>NUCLEOTIDE SEQUENCE</scope>
</reference>
<name>T1EFL3_HELRO</name>
<dbReference type="InParanoid" id="T1EFL3"/>
<dbReference type="CDD" id="cd04618">
    <property type="entry name" value="CBS_euAMPK_gamma-like_repeat1"/>
    <property type="match status" value="1"/>
</dbReference>
<dbReference type="SUPFAM" id="SSF54631">
    <property type="entry name" value="CBS-domain pair"/>
    <property type="match status" value="2"/>
</dbReference>
<dbReference type="GO" id="GO:0031588">
    <property type="term" value="C:nucleotide-activated protein kinase complex"/>
    <property type="evidence" value="ECO:0000318"/>
    <property type="project" value="GO_Central"/>
</dbReference>
<dbReference type="EMBL" id="AMQM01005020">
    <property type="status" value="NOT_ANNOTATED_CDS"/>
    <property type="molecule type" value="Genomic_DNA"/>
</dbReference>
<dbReference type="CDD" id="cd04641">
    <property type="entry name" value="CBS_euAMPK_gamma-like_repeat2"/>
    <property type="match status" value="1"/>
</dbReference>
<evidence type="ECO:0000313" key="9">
    <source>
        <dbReference type="EnsemblMetazoa" id="HelroP112678"/>
    </source>
</evidence>
<dbReference type="HOGENOM" id="CLU_021740_6_1_1"/>
<evidence type="ECO:0000256" key="4">
    <source>
        <dbReference type="ARBA" id="ARBA00025878"/>
    </source>
</evidence>
<feature type="compositionally biased region" description="Low complexity" evidence="6">
    <location>
        <begin position="406"/>
        <end position="418"/>
    </location>
</feature>
<evidence type="ECO:0000256" key="1">
    <source>
        <dbReference type="ARBA" id="ARBA00006750"/>
    </source>
</evidence>
<dbReference type="GO" id="GO:0019887">
    <property type="term" value="F:protein kinase regulator activity"/>
    <property type="evidence" value="ECO:0000318"/>
    <property type="project" value="GO_Central"/>
</dbReference>
<dbReference type="PANTHER" id="PTHR13780">
    <property type="entry name" value="AMP-ACTIVATED PROTEIN KINASE, GAMMA REGULATORY SUBUNIT"/>
    <property type="match status" value="1"/>
</dbReference>
<dbReference type="GO" id="GO:0005737">
    <property type="term" value="C:cytoplasm"/>
    <property type="evidence" value="ECO:0000318"/>
    <property type="project" value="GO_Central"/>
</dbReference>
<evidence type="ECO:0000256" key="3">
    <source>
        <dbReference type="ARBA" id="ARBA00023122"/>
    </source>
</evidence>
<comment type="similarity">
    <text evidence="1">Belongs to the 5'-AMP-activated protein kinase gamma subunit family.</text>
</comment>
<organism evidence="9 10">
    <name type="scientific">Helobdella robusta</name>
    <name type="common">Californian leech</name>
    <dbReference type="NCBI Taxonomy" id="6412"/>
    <lineage>
        <taxon>Eukaryota</taxon>
        <taxon>Metazoa</taxon>
        <taxon>Spiralia</taxon>
        <taxon>Lophotrochozoa</taxon>
        <taxon>Annelida</taxon>
        <taxon>Clitellata</taxon>
        <taxon>Hirudinea</taxon>
        <taxon>Rhynchobdellida</taxon>
        <taxon>Glossiphoniidae</taxon>
        <taxon>Helobdella</taxon>
    </lineage>
</organism>
<evidence type="ECO:0000313" key="8">
    <source>
        <dbReference type="EMBL" id="ESO01212.1"/>
    </source>
</evidence>
<dbReference type="PANTHER" id="PTHR13780:SF35">
    <property type="entry name" value="LD22662P"/>
    <property type="match status" value="1"/>
</dbReference>
<evidence type="ECO:0000313" key="10">
    <source>
        <dbReference type="Proteomes" id="UP000015101"/>
    </source>
</evidence>
<dbReference type="EnsemblMetazoa" id="HelroT112678">
    <property type="protein sequence ID" value="HelroP112678"/>
    <property type="gene ID" value="HelroG112678"/>
</dbReference>
<dbReference type="InterPro" id="IPR046342">
    <property type="entry name" value="CBS_dom_sf"/>
</dbReference>
<accession>T1EFL3</accession>
<dbReference type="GO" id="GO:0043609">
    <property type="term" value="P:regulation of carbon utilization"/>
    <property type="evidence" value="ECO:0000318"/>
    <property type="project" value="GO_Central"/>
</dbReference>
<keyword evidence="3 5" id="KW-0129">CBS domain</keyword>
<keyword evidence="10" id="KW-1185">Reference proteome</keyword>
<feature type="compositionally biased region" description="Basic residues" evidence="6">
    <location>
        <begin position="396"/>
        <end position="405"/>
    </location>
</feature>
<dbReference type="eggNOG" id="KOG1764">
    <property type="taxonomic scope" value="Eukaryota"/>
</dbReference>
<dbReference type="STRING" id="6412.T1EFL3"/>
<dbReference type="RefSeq" id="XP_009020448.1">
    <property type="nucleotide sequence ID" value="XM_009022200.1"/>
</dbReference>
<dbReference type="OMA" id="QCVEITV"/>
<evidence type="ECO:0000256" key="6">
    <source>
        <dbReference type="SAM" id="MobiDB-lite"/>
    </source>
</evidence>
<feature type="domain" description="CBS" evidence="7">
    <location>
        <begin position="91"/>
        <end position="154"/>
    </location>
</feature>
<dbReference type="GO" id="GO:0019901">
    <property type="term" value="F:protein kinase binding"/>
    <property type="evidence" value="ECO:0000318"/>
    <property type="project" value="GO_Central"/>
</dbReference>
<evidence type="ECO:0000256" key="2">
    <source>
        <dbReference type="ARBA" id="ARBA00022737"/>
    </source>
</evidence>
<dbReference type="GO" id="GO:0045722">
    <property type="term" value="P:positive regulation of gluconeogenesis"/>
    <property type="evidence" value="ECO:0000318"/>
    <property type="project" value="GO_Central"/>
</dbReference>
<dbReference type="EMBL" id="KB096785">
    <property type="protein sequence ID" value="ESO01212.1"/>
    <property type="molecule type" value="Genomic_DNA"/>
</dbReference>
<dbReference type="GO" id="GO:0016208">
    <property type="term" value="F:AMP binding"/>
    <property type="evidence" value="ECO:0000318"/>
    <property type="project" value="GO_Central"/>
</dbReference>
<dbReference type="InterPro" id="IPR050511">
    <property type="entry name" value="AMPK_gamma/SDS23_families"/>
</dbReference>
<dbReference type="SMART" id="SM00116">
    <property type="entry name" value="CBS"/>
    <property type="match status" value="4"/>
</dbReference>
<reference evidence="9" key="3">
    <citation type="submission" date="2015-06" db="UniProtKB">
        <authorList>
            <consortium name="EnsemblMetazoa"/>
        </authorList>
    </citation>
    <scope>IDENTIFICATION</scope>
</reference>
<dbReference type="InterPro" id="IPR000644">
    <property type="entry name" value="CBS_dom"/>
</dbReference>
<dbReference type="GO" id="GO:0042149">
    <property type="term" value="P:cellular response to glucose starvation"/>
    <property type="evidence" value="ECO:0000318"/>
    <property type="project" value="GO_Central"/>
</dbReference>
<evidence type="ECO:0000256" key="5">
    <source>
        <dbReference type="PROSITE-ProRule" id="PRU00703"/>
    </source>
</evidence>
<feature type="domain" description="CBS" evidence="7">
    <location>
        <begin position="172"/>
        <end position="232"/>
    </location>
</feature>
<feature type="domain" description="CBS" evidence="7">
    <location>
        <begin position="247"/>
        <end position="305"/>
    </location>
</feature>
<dbReference type="OrthoDB" id="449052at2759"/>
<dbReference type="KEGG" id="hro:HELRODRAFT_112678"/>
<keyword evidence="2" id="KW-0677">Repeat</keyword>
<evidence type="ECO:0000259" key="7">
    <source>
        <dbReference type="PROSITE" id="PS51371"/>
    </source>
</evidence>
<dbReference type="GeneID" id="20195365"/>
<feature type="region of interest" description="Disordered" evidence="6">
    <location>
        <begin position="396"/>
        <end position="418"/>
    </location>
</feature>
<dbReference type="GO" id="GO:0005634">
    <property type="term" value="C:nucleus"/>
    <property type="evidence" value="ECO:0000318"/>
    <property type="project" value="GO_Central"/>
</dbReference>
<dbReference type="Gene3D" id="3.10.580.10">
    <property type="entry name" value="CBS-domain"/>
    <property type="match status" value="2"/>
</dbReference>
<dbReference type="PROSITE" id="PS51371">
    <property type="entry name" value="CBS"/>
    <property type="match status" value="4"/>
</dbReference>
<comment type="subunit">
    <text evidence="4">AMPK is a heterotrimer of an alpha catalytic subunit (PRKAA1 or PRKAA2), a beta (PRKAB1 or PRKAB2) and a gamma non-catalytic subunits (PRKAG1, PRKAG2 or PRKAG3). Interacts with FNIP1 and FNIP2.</text>
</comment>
<dbReference type="CTD" id="20195365"/>
<sequence length="418" mass="48161">MQSGNPTGSNLLKVPQSASSTISNYQQIFDLSNLSPKSKRILIWKEKNRSSQFLNVLEGEEEDMVMDRLDDEPQLVYMKALSAYHCYDLIPTSSKLVVFDTKISIKKAFLALMYTGVRAAPLWNEQLKKYIGMLTITDFIKILRQYYKTPGKDITELESYEIQTWRNVLEEYKRPLVHVSPDVTLAEAIHLLSQQQVHRLPVIDPVTGDALFIVTHKRILRFLFIYIYDMPEPDFMRHSLQELNIGTFKDIVYVKKDTPVIEALNLLMDKNISALPVVDDNMKVLDVYAKFDVINLAPNKAYTDLSVSVEKSVENKIRTFNSVQTCFKSTTLRSAMENITTAEVHRLVIVDSEGRLEGVLSLSDILKFLVARPLHLPASPSHHPHHTPLLLHHQHLSFHHHHRHQQQQQQQQQQPNHQ</sequence>
<feature type="domain" description="CBS" evidence="7">
    <location>
        <begin position="317"/>
        <end position="379"/>
    </location>
</feature>
<proteinExistence type="inferred from homology"/>